<proteinExistence type="inferred from homology"/>
<dbReference type="InterPro" id="IPR012910">
    <property type="entry name" value="Plug_dom"/>
</dbReference>
<gene>
    <name evidence="14" type="ORF">RQX22_00220</name>
</gene>
<evidence type="ECO:0000259" key="13">
    <source>
        <dbReference type="SMART" id="SM00965"/>
    </source>
</evidence>
<dbReference type="InterPro" id="IPR039426">
    <property type="entry name" value="TonB-dep_rcpt-like"/>
</dbReference>
<dbReference type="CDD" id="cd01347">
    <property type="entry name" value="ligand_gated_channel"/>
    <property type="match status" value="1"/>
</dbReference>
<dbReference type="SMART" id="SM00965">
    <property type="entry name" value="STN"/>
    <property type="match status" value="1"/>
</dbReference>
<evidence type="ECO:0000256" key="11">
    <source>
        <dbReference type="PROSITE-ProRule" id="PRU01360"/>
    </source>
</evidence>
<keyword evidence="5 11" id="KW-0812">Transmembrane</keyword>
<keyword evidence="3 11" id="KW-1134">Transmembrane beta strand</keyword>
<dbReference type="EMBL" id="JAVUPU010000001">
    <property type="protein sequence ID" value="MDT9597374.1"/>
    <property type="molecule type" value="Genomic_DNA"/>
</dbReference>
<evidence type="ECO:0000256" key="12">
    <source>
        <dbReference type="RuleBase" id="RU003357"/>
    </source>
</evidence>
<keyword evidence="6" id="KW-0408">Iron</keyword>
<dbReference type="Gene3D" id="2.40.170.20">
    <property type="entry name" value="TonB-dependent receptor, beta-barrel domain"/>
    <property type="match status" value="1"/>
</dbReference>
<keyword evidence="10 11" id="KW-0998">Cell outer membrane</keyword>
<evidence type="ECO:0000256" key="5">
    <source>
        <dbReference type="ARBA" id="ARBA00022692"/>
    </source>
</evidence>
<name>A0ABU3Q1X3_9SPHN</name>
<keyword evidence="9 11" id="KW-0472">Membrane</keyword>
<comment type="subcellular location">
    <subcellularLocation>
        <location evidence="1 11">Cell outer membrane</location>
        <topology evidence="1 11">Multi-pass membrane protein</topology>
    </subcellularLocation>
</comment>
<evidence type="ECO:0000256" key="4">
    <source>
        <dbReference type="ARBA" id="ARBA00022496"/>
    </source>
</evidence>
<evidence type="ECO:0000256" key="10">
    <source>
        <dbReference type="ARBA" id="ARBA00023237"/>
    </source>
</evidence>
<evidence type="ECO:0000313" key="14">
    <source>
        <dbReference type="EMBL" id="MDT9597374.1"/>
    </source>
</evidence>
<evidence type="ECO:0000256" key="7">
    <source>
        <dbReference type="ARBA" id="ARBA00023065"/>
    </source>
</evidence>
<dbReference type="Pfam" id="PF07660">
    <property type="entry name" value="STN"/>
    <property type="match status" value="1"/>
</dbReference>
<dbReference type="Pfam" id="PF07715">
    <property type="entry name" value="Plug"/>
    <property type="match status" value="1"/>
</dbReference>
<keyword evidence="4" id="KW-0410">Iron transport</keyword>
<evidence type="ECO:0000256" key="2">
    <source>
        <dbReference type="ARBA" id="ARBA00022448"/>
    </source>
</evidence>
<feature type="domain" description="Secretin/TonB short N-terminal" evidence="13">
    <location>
        <begin position="53"/>
        <end position="104"/>
    </location>
</feature>
<dbReference type="SUPFAM" id="SSF56935">
    <property type="entry name" value="Porins"/>
    <property type="match status" value="1"/>
</dbReference>
<evidence type="ECO:0000256" key="1">
    <source>
        <dbReference type="ARBA" id="ARBA00004571"/>
    </source>
</evidence>
<dbReference type="PROSITE" id="PS52016">
    <property type="entry name" value="TONB_DEPENDENT_REC_3"/>
    <property type="match status" value="1"/>
</dbReference>
<evidence type="ECO:0000256" key="3">
    <source>
        <dbReference type="ARBA" id="ARBA00022452"/>
    </source>
</evidence>
<dbReference type="Pfam" id="PF00593">
    <property type="entry name" value="TonB_dep_Rec_b-barrel"/>
    <property type="match status" value="1"/>
</dbReference>
<dbReference type="Gene3D" id="3.55.50.30">
    <property type="match status" value="1"/>
</dbReference>
<protein>
    <submittedName>
        <fullName evidence="14">TonB-dependent receptor</fullName>
    </submittedName>
</protein>
<comment type="caution">
    <text evidence="14">The sequence shown here is derived from an EMBL/GenBank/DDBJ whole genome shotgun (WGS) entry which is preliminary data.</text>
</comment>
<reference evidence="14 15" key="1">
    <citation type="submission" date="2023-05" db="EMBL/GenBank/DDBJ databases">
        <authorList>
            <person name="Guo Y."/>
        </authorList>
    </citation>
    <scope>NUCLEOTIDE SEQUENCE [LARGE SCALE GENOMIC DNA]</scope>
    <source>
        <strain evidence="14 15">GR2756</strain>
    </source>
</reference>
<dbReference type="InterPro" id="IPR000531">
    <property type="entry name" value="Beta-barrel_TonB"/>
</dbReference>
<comment type="similarity">
    <text evidence="11 12">Belongs to the TonB-dependent receptor family.</text>
</comment>
<dbReference type="PANTHER" id="PTHR32552">
    <property type="entry name" value="FERRICHROME IRON RECEPTOR-RELATED"/>
    <property type="match status" value="1"/>
</dbReference>
<dbReference type="PANTHER" id="PTHR32552:SF81">
    <property type="entry name" value="TONB-DEPENDENT OUTER MEMBRANE RECEPTOR"/>
    <property type="match status" value="1"/>
</dbReference>
<evidence type="ECO:0000256" key="6">
    <source>
        <dbReference type="ARBA" id="ARBA00023004"/>
    </source>
</evidence>
<dbReference type="InterPro" id="IPR011662">
    <property type="entry name" value="Secretin/TonB_short_N"/>
</dbReference>
<dbReference type="Proteomes" id="UP001259572">
    <property type="component" value="Unassembled WGS sequence"/>
</dbReference>
<keyword evidence="14" id="KW-0675">Receptor</keyword>
<evidence type="ECO:0000256" key="9">
    <source>
        <dbReference type="ARBA" id="ARBA00023136"/>
    </source>
</evidence>
<keyword evidence="8 12" id="KW-0798">TonB box</keyword>
<evidence type="ECO:0000256" key="8">
    <source>
        <dbReference type="ARBA" id="ARBA00023077"/>
    </source>
</evidence>
<sequence>MHNIWDIRRALLAGAAVTTIGFAQPAAAQMRVFNVPALDAASGVTALARQADAQILISGNAARGKRTRAVKGQMNIEQALQELLRGTGLIARQTAPAAWSILPARQTARAQLIQTAAAGAIQVAMDPPEQASSQVIAEEASETASQEIVVTASRREERLRDVPAAITAITGETLENQGVTSFRDYASLVPGLSQRDSGAPGFGTVILRGLNTGPQQITNTTAFYIDDAPFSSSGFLGVGGLVKPEPELADIDRIEVLKGPQGTLYGASSLGGLIRIVSKRPEPNDFSGNLRVEATTVSHGNEGFAVRGSVNLPLVQDKLAARVTAYYRRLPGWADNVGTGTNDVNDGDSVGARLAFRWTPTENLAIDLIGIYQDIDSNGLAQQDNVTDTLIPLYGKRQYSQFIDSKTLIRYRLATATVDYDFGPMSLISTLSYAKTKLTFNTDYTEAYGIFLPLFGYPPGTGLVAPGGPGTKKFTAESRLVSERMGRFEFVLGAFYTNEKSAYPIDIDAIDIATGVPISDPLGNFITTLTTSDYEEIAGFGNVTFYITDDLDVTGGLRYARNTEDVLNFNSGLLATNPAGVTNLYTFTDSATTYLGTLRWRPTDNLSTFFRVASGYRPGGPQTNPVLPPGAQTSINPDTVWSYEAGIKGALVPGKVDFSASIYRIDWSDIQLNSLAGGFVLQGNGGDARVDGFELELAAKPNRNLTMGASLGYTNARVTRIDPGPAAYLGAANGDKLPLTPEWTAAAYADQIFALSDGIYGTVGATLRHESDKPSSFPGSALNPNVQIPSITTLDLRAGVRFDGYMVQLRAENIFDSNGFTSVTTGKVVPGQLVATQAILIRPRTFTLSLSTEF</sequence>
<dbReference type="InterPro" id="IPR036942">
    <property type="entry name" value="Beta-barrel_TonB_sf"/>
</dbReference>
<organism evidence="14 15">
    <name type="scientific">Sphingosinicella rhizophila</name>
    <dbReference type="NCBI Taxonomy" id="3050082"/>
    <lineage>
        <taxon>Bacteria</taxon>
        <taxon>Pseudomonadati</taxon>
        <taxon>Pseudomonadota</taxon>
        <taxon>Alphaproteobacteria</taxon>
        <taxon>Sphingomonadales</taxon>
        <taxon>Sphingosinicellaceae</taxon>
        <taxon>Sphingosinicella</taxon>
    </lineage>
</organism>
<keyword evidence="2 11" id="KW-0813">Transport</keyword>
<accession>A0ABU3Q1X3</accession>
<evidence type="ECO:0000313" key="15">
    <source>
        <dbReference type="Proteomes" id="UP001259572"/>
    </source>
</evidence>
<keyword evidence="15" id="KW-1185">Reference proteome</keyword>
<keyword evidence="7" id="KW-0406">Ion transport</keyword>
<dbReference type="RefSeq" id="WP_315722549.1">
    <property type="nucleotide sequence ID" value="NZ_JAVUPU010000001.1"/>
</dbReference>